<name>A0ABV6W2G0_9ACTN</name>
<protein>
    <submittedName>
        <fullName evidence="3">DUF1707 domain-containing protein</fullName>
    </submittedName>
</protein>
<reference evidence="3 4" key="1">
    <citation type="submission" date="2024-09" db="EMBL/GenBank/DDBJ databases">
        <authorList>
            <person name="Lee S.D."/>
        </authorList>
    </citation>
    <scope>NUCLEOTIDE SEQUENCE [LARGE SCALE GENOMIC DNA]</scope>
    <source>
        <strain evidence="3 4">N8-3</strain>
    </source>
</reference>
<evidence type="ECO:0000313" key="4">
    <source>
        <dbReference type="Proteomes" id="UP001592531"/>
    </source>
</evidence>
<dbReference type="PANTHER" id="PTHR40763:SF5">
    <property type="entry name" value="MEMBRANE PROTEIN"/>
    <property type="match status" value="1"/>
</dbReference>
<feature type="region of interest" description="Disordered" evidence="1">
    <location>
        <begin position="1"/>
        <end position="46"/>
    </location>
</feature>
<feature type="domain" description="DUF1707" evidence="2">
    <location>
        <begin position="38"/>
        <end position="90"/>
    </location>
</feature>
<feature type="compositionally biased region" description="Low complexity" evidence="1">
    <location>
        <begin position="16"/>
        <end position="28"/>
    </location>
</feature>
<evidence type="ECO:0000259" key="2">
    <source>
        <dbReference type="Pfam" id="PF08044"/>
    </source>
</evidence>
<proteinExistence type="predicted"/>
<dbReference type="RefSeq" id="WP_380540480.1">
    <property type="nucleotide sequence ID" value="NZ_JBHFAB010000022.1"/>
</dbReference>
<gene>
    <name evidence="3" type="ORF">ACEZDE_25855</name>
</gene>
<evidence type="ECO:0000256" key="1">
    <source>
        <dbReference type="SAM" id="MobiDB-lite"/>
    </source>
</evidence>
<dbReference type="EMBL" id="JBHFAB010000022">
    <property type="protein sequence ID" value="MFC1420036.1"/>
    <property type="molecule type" value="Genomic_DNA"/>
</dbReference>
<comment type="caution">
    <text evidence="3">The sequence shown here is derived from an EMBL/GenBank/DDBJ whole genome shotgun (WGS) entry which is preliminary data.</text>
</comment>
<dbReference type="Proteomes" id="UP001592531">
    <property type="component" value="Unassembled WGS sequence"/>
</dbReference>
<dbReference type="InterPro" id="IPR012551">
    <property type="entry name" value="DUF1707_SHOCT-like"/>
</dbReference>
<sequence>MSREESGPTPEPIDPTSPSTTAAHTPRTPDAPDAPDALRASHEDRDAVVEQLRVAAGDGRLTAEELDDRLGTALTARTYGELAVLVRDLPAATGPSGSAALMRPGAPGSGPAPEVVRMQARHSRVQKTGPWLVPPRMEVEARSANALVDLTAAVVRQPVLDLQVSLHSSHLRLVVPAGVLVEVDDLEVRSSEVKQRAEHQPGTPVTLLVRVSGLAKSSRIEVRRPHEGFWARRLRRRKALTA</sequence>
<keyword evidence="4" id="KW-1185">Reference proteome</keyword>
<dbReference type="Pfam" id="PF08044">
    <property type="entry name" value="DUF1707"/>
    <property type="match status" value="1"/>
</dbReference>
<organism evidence="3 4">
    <name type="scientific">Streptacidiphilus cavernicola</name>
    <dbReference type="NCBI Taxonomy" id="3342716"/>
    <lineage>
        <taxon>Bacteria</taxon>
        <taxon>Bacillati</taxon>
        <taxon>Actinomycetota</taxon>
        <taxon>Actinomycetes</taxon>
        <taxon>Kitasatosporales</taxon>
        <taxon>Streptomycetaceae</taxon>
        <taxon>Streptacidiphilus</taxon>
    </lineage>
</organism>
<accession>A0ABV6W2G0</accession>
<dbReference type="PANTHER" id="PTHR40763">
    <property type="entry name" value="MEMBRANE PROTEIN-RELATED"/>
    <property type="match status" value="1"/>
</dbReference>
<evidence type="ECO:0000313" key="3">
    <source>
        <dbReference type="EMBL" id="MFC1420036.1"/>
    </source>
</evidence>